<dbReference type="RefSeq" id="WP_379262449.1">
    <property type="nucleotide sequence ID" value="NZ_JBHUMJ010000002.1"/>
</dbReference>
<dbReference type="InterPro" id="IPR050491">
    <property type="entry name" value="AmpC-like"/>
</dbReference>
<dbReference type="EMBL" id="JBHUMJ010000002">
    <property type="protein sequence ID" value="MFD2701282.1"/>
    <property type="molecule type" value="Genomic_DNA"/>
</dbReference>
<keyword evidence="5" id="KW-1185">Reference proteome</keyword>
<accession>A0ABW5SQB3</accession>
<name>A0ABW5SQB3_9BACL</name>
<comment type="caution">
    <text evidence="4">The sequence shown here is derived from an EMBL/GenBank/DDBJ whole genome shotgun (WGS) entry which is preliminary data.</text>
</comment>
<organism evidence="4 5">
    <name type="scientific">Paenibacillus shunpengii</name>
    <dbReference type="NCBI Taxonomy" id="2054424"/>
    <lineage>
        <taxon>Bacteria</taxon>
        <taxon>Bacillati</taxon>
        <taxon>Bacillota</taxon>
        <taxon>Bacilli</taxon>
        <taxon>Bacillales</taxon>
        <taxon>Paenibacillaceae</taxon>
        <taxon>Paenibacillus</taxon>
    </lineage>
</organism>
<dbReference type="PANTHER" id="PTHR46825">
    <property type="entry name" value="D-ALANYL-D-ALANINE-CARBOXYPEPTIDASE/ENDOPEPTIDASE AMPH"/>
    <property type="match status" value="1"/>
</dbReference>
<protein>
    <submittedName>
        <fullName evidence="4">Serine hydrolase domain-containing protein</fullName>
        <ecNumber evidence="4">3.-.-.-</ecNumber>
    </submittedName>
</protein>
<proteinExistence type="predicted"/>
<comment type="subcellular location">
    <subcellularLocation>
        <location evidence="1">Membrane</location>
    </subcellularLocation>
</comment>
<evidence type="ECO:0000259" key="3">
    <source>
        <dbReference type="Pfam" id="PF00144"/>
    </source>
</evidence>
<reference evidence="5" key="1">
    <citation type="journal article" date="2019" name="Int. J. Syst. Evol. Microbiol.">
        <title>The Global Catalogue of Microorganisms (GCM) 10K type strain sequencing project: providing services to taxonomists for standard genome sequencing and annotation.</title>
        <authorList>
            <consortium name="The Broad Institute Genomics Platform"/>
            <consortium name="The Broad Institute Genome Sequencing Center for Infectious Disease"/>
            <person name="Wu L."/>
            <person name="Ma J."/>
        </authorList>
    </citation>
    <scope>NUCLEOTIDE SEQUENCE [LARGE SCALE GENOMIC DNA]</scope>
    <source>
        <strain evidence="5">KCTC 33849</strain>
    </source>
</reference>
<dbReference type="Proteomes" id="UP001597540">
    <property type="component" value="Unassembled WGS sequence"/>
</dbReference>
<evidence type="ECO:0000313" key="5">
    <source>
        <dbReference type="Proteomes" id="UP001597540"/>
    </source>
</evidence>
<sequence length="345" mass="39337">MNTKLQERIQELMEQHHFSGSIYAKSNNKEIKEVLKLSHGYANRSEQIRNQENTRFGIASGCKLFTAIAICQLVEQKKLAFTTTIEECLSAYSFPYLDPSITVHQLLTHTSGIPDYFDEEVMNDFEELWVQLPMYHIRRLEDFLPLFQNEPMKHPAGSKFHYSNAGYILLGLIVEQVSQMAFQEYVEVHIFAKAGMTDSGYFEMDNLPERTALGYIETETGYRTNVYSLPARGGSDGGAYVTAIDMMKLWEELIEGGLLSTELTDLLLTPHVQVSEGLAYGYGLWITQHKDTQQIEKYVLMGYDPGVNFRALFYPDHSLLAVVCSNLSDGAFEVINEIEQEIKFK</sequence>
<keyword evidence="4" id="KW-0378">Hydrolase</keyword>
<evidence type="ECO:0000256" key="2">
    <source>
        <dbReference type="ARBA" id="ARBA00023136"/>
    </source>
</evidence>
<dbReference type="GO" id="GO:0016787">
    <property type="term" value="F:hydrolase activity"/>
    <property type="evidence" value="ECO:0007669"/>
    <property type="project" value="UniProtKB-KW"/>
</dbReference>
<keyword evidence="2" id="KW-0472">Membrane</keyword>
<evidence type="ECO:0000256" key="1">
    <source>
        <dbReference type="ARBA" id="ARBA00004370"/>
    </source>
</evidence>
<dbReference type="InterPro" id="IPR012338">
    <property type="entry name" value="Beta-lactam/transpept-like"/>
</dbReference>
<dbReference type="Pfam" id="PF00144">
    <property type="entry name" value="Beta-lactamase"/>
    <property type="match status" value="1"/>
</dbReference>
<feature type="domain" description="Beta-lactamase-related" evidence="3">
    <location>
        <begin position="6"/>
        <end position="332"/>
    </location>
</feature>
<dbReference type="InterPro" id="IPR001466">
    <property type="entry name" value="Beta-lactam-related"/>
</dbReference>
<dbReference type="PANTHER" id="PTHR46825:SF11">
    <property type="entry name" value="PENICILLIN-BINDING PROTEIN 4"/>
    <property type="match status" value="1"/>
</dbReference>
<evidence type="ECO:0000313" key="4">
    <source>
        <dbReference type="EMBL" id="MFD2701282.1"/>
    </source>
</evidence>
<dbReference type="EC" id="3.-.-.-" evidence="4"/>
<gene>
    <name evidence="4" type="ORF">ACFSVM_12465</name>
</gene>
<dbReference type="SUPFAM" id="SSF56601">
    <property type="entry name" value="beta-lactamase/transpeptidase-like"/>
    <property type="match status" value="1"/>
</dbReference>
<dbReference type="Gene3D" id="3.40.710.10">
    <property type="entry name" value="DD-peptidase/beta-lactamase superfamily"/>
    <property type="match status" value="1"/>
</dbReference>